<organism evidence="2 3">
    <name type="scientific">Alteribacter lacisalsi</name>
    <dbReference type="NCBI Taxonomy" id="2045244"/>
    <lineage>
        <taxon>Bacteria</taxon>
        <taxon>Bacillati</taxon>
        <taxon>Bacillota</taxon>
        <taxon>Bacilli</taxon>
        <taxon>Bacillales</taxon>
        <taxon>Bacillaceae</taxon>
        <taxon>Alteribacter</taxon>
    </lineage>
</organism>
<evidence type="ECO:0000313" key="3">
    <source>
        <dbReference type="Proteomes" id="UP000248066"/>
    </source>
</evidence>
<evidence type="ECO:0000313" key="2">
    <source>
        <dbReference type="EMBL" id="PYZ97679.1"/>
    </source>
</evidence>
<evidence type="ECO:0000256" key="1">
    <source>
        <dbReference type="SAM" id="Phobius"/>
    </source>
</evidence>
<accession>A0A2W0HLD6</accession>
<dbReference type="EMBL" id="PDOF01000001">
    <property type="protein sequence ID" value="PYZ97679.1"/>
    <property type="molecule type" value="Genomic_DNA"/>
</dbReference>
<protein>
    <submittedName>
        <fullName evidence="2">Uncharacterized protein</fullName>
    </submittedName>
</protein>
<comment type="caution">
    <text evidence="2">The sequence shown here is derived from an EMBL/GenBank/DDBJ whole genome shotgun (WGS) entry which is preliminary data.</text>
</comment>
<dbReference type="Proteomes" id="UP000248066">
    <property type="component" value="Unassembled WGS sequence"/>
</dbReference>
<keyword evidence="1" id="KW-1133">Transmembrane helix</keyword>
<proteinExistence type="predicted"/>
<gene>
    <name evidence="2" type="ORF">CR205_03540</name>
</gene>
<feature type="transmembrane region" description="Helical" evidence="1">
    <location>
        <begin position="41"/>
        <end position="59"/>
    </location>
</feature>
<keyword evidence="3" id="KW-1185">Reference proteome</keyword>
<reference evidence="2 3" key="1">
    <citation type="submission" date="2017-10" db="EMBL/GenBank/DDBJ databases">
        <title>Bacillus sp. nov., a halophilic bacterium isolated from a Yangshapao Lake.</title>
        <authorList>
            <person name="Wang H."/>
        </authorList>
    </citation>
    <scope>NUCLEOTIDE SEQUENCE [LARGE SCALE GENOMIC DNA]</scope>
    <source>
        <strain evidence="2 3">YSP-3</strain>
    </source>
</reference>
<name>A0A2W0HLD6_9BACI</name>
<sequence>MKFRFFILGSITTILLLTLLGALGMPTGAEMLTIAFGDQAVWVYAVMAVLLAGAIFLAVKG</sequence>
<keyword evidence="1" id="KW-0472">Membrane</keyword>
<dbReference type="RefSeq" id="WP_110516999.1">
    <property type="nucleotide sequence ID" value="NZ_PDOF01000001.1"/>
</dbReference>
<keyword evidence="1" id="KW-0812">Transmembrane</keyword>
<dbReference type="AlphaFoldDB" id="A0A2W0HLD6"/>